<dbReference type="GO" id="GO:0022857">
    <property type="term" value="F:transmembrane transporter activity"/>
    <property type="evidence" value="ECO:0007669"/>
    <property type="project" value="InterPro"/>
</dbReference>
<dbReference type="EMBL" id="SOBG01000003">
    <property type="protein sequence ID" value="TDT71571.1"/>
    <property type="molecule type" value="Genomic_DNA"/>
</dbReference>
<reference evidence="2 3" key="1">
    <citation type="submission" date="2019-03" db="EMBL/GenBank/DDBJ databases">
        <title>Genomic Encyclopedia of Type Strains, Phase IV (KMG-IV): sequencing the most valuable type-strain genomes for metagenomic binning, comparative biology and taxonomic classification.</title>
        <authorList>
            <person name="Goeker M."/>
        </authorList>
    </citation>
    <scope>NUCLEOTIDE SEQUENCE [LARGE SCALE GENOMIC DNA]</scope>
    <source>
        <strain evidence="2 3">DSM 100055</strain>
    </source>
</reference>
<feature type="domain" description="ABC-type glycine betaine transport system substrate-binding" evidence="1">
    <location>
        <begin position="31"/>
        <end position="291"/>
    </location>
</feature>
<sequence>MKKNLILWMILGTIIFATSYAGLFGKKKEIIKIGHKNFTEQRILGQMLSIAIEKNTNYKTDVREFGGTMLVNQALKTGQIDLSFEYTGTGYQYLLKGTGLKDPEKIYEYCVTEFAKQGITWLNPMGFNNTYAFAVKEELAQKYNLNKYSDFVGVAEKLKVGALSDFFSRPDGMPGIKKTYGFTFKEEVAIDTGLKYIAVEQGKIDVAVAYATDGMLKKYNLKVLEDDKHFFPPYDAVPRMKTEFANSHPEIVKVLKEFNRNFTNEDFQKYNYQVDVLGYPEKKVAEEALKEKGII</sequence>
<keyword evidence="3" id="KW-1185">Reference proteome</keyword>
<dbReference type="Proteomes" id="UP000294678">
    <property type="component" value="Unassembled WGS sequence"/>
</dbReference>
<dbReference type="SUPFAM" id="SSF53850">
    <property type="entry name" value="Periplasmic binding protein-like II"/>
    <property type="match status" value="1"/>
</dbReference>
<dbReference type="RefSeq" id="WP_243832394.1">
    <property type="nucleotide sequence ID" value="NZ_SOBG01000003.1"/>
</dbReference>
<dbReference type="AlphaFoldDB" id="A0AA46DZE2"/>
<dbReference type="GO" id="GO:0043190">
    <property type="term" value="C:ATP-binding cassette (ABC) transporter complex"/>
    <property type="evidence" value="ECO:0007669"/>
    <property type="project" value="InterPro"/>
</dbReference>
<dbReference type="CDD" id="cd13528">
    <property type="entry name" value="PBP2_osmoprotectants"/>
    <property type="match status" value="1"/>
</dbReference>
<organism evidence="2 3">
    <name type="scientific">Hypnocyclicus thermotrophus</name>
    <dbReference type="NCBI Taxonomy" id="1627895"/>
    <lineage>
        <taxon>Bacteria</taxon>
        <taxon>Fusobacteriati</taxon>
        <taxon>Fusobacteriota</taxon>
        <taxon>Fusobacteriia</taxon>
        <taxon>Fusobacteriales</taxon>
        <taxon>Fusobacteriaceae</taxon>
        <taxon>Hypnocyclicus</taxon>
    </lineage>
</organism>
<evidence type="ECO:0000259" key="1">
    <source>
        <dbReference type="Pfam" id="PF04069"/>
    </source>
</evidence>
<dbReference type="Pfam" id="PF04069">
    <property type="entry name" value="OpuAC"/>
    <property type="match status" value="1"/>
</dbReference>
<evidence type="ECO:0000313" key="2">
    <source>
        <dbReference type="EMBL" id="TDT71571.1"/>
    </source>
</evidence>
<dbReference type="Gene3D" id="3.40.190.120">
    <property type="entry name" value="Osmoprotection protein (prox), domain 2"/>
    <property type="match status" value="1"/>
</dbReference>
<gene>
    <name evidence="2" type="ORF">EV215_0949</name>
</gene>
<accession>A0AA46DZE2</accession>
<protein>
    <submittedName>
        <fullName evidence="2">Osmoprotectant transport system substrate-binding protein</fullName>
    </submittedName>
</protein>
<dbReference type="Gene3D" id="3.40.190.10">
    <property type="entry name" value="Periplasmic binding protein-like II"/>
    <property type="match status" value="1"/>
</dbReference>
<dbReference type="InterPro" id="IPR007210">
    <property type="entry name" value="ABC_Gly_betaine_transp_sub-bd"/>
</dbReference>
<proteinExistence type="predicted"/>
<name>A0AA46DZE2_9FUSO</name>
<comment type="caution">
    <text evidence="2">The sequence shown here is derived from an EMBL/GenBank/DDBJ whole genome shotgun (WGS) entry which is preliminary data.</text>
</comment>
<evidence type="ECO:0000313" key="3">
    <source>
        <dbReference type="Proteomes" id="UP000294678"/>
    </source>
</evidence>